<evidence type="ECO:0000259" key="2">
    <source>
        <dbReference type="Pfam" id="PF22725"/>
    </source>
</evidence>
<gene>
    <name evidence="3" type="ORF">ACFPOH_09710</name>
</gene>
<dbReference type="InterPro" id="IPR055170">
    <property type="entry name" value="GFO_IDH_MocA-like_dom"/>
</dbReference>
<evidence type="ECO:0000313" key="4">
    <source>
        <dbReference type="Proteomes" id="UP001595978"/>
    </source>
</evidence>
<name>A0ABW0RC94_9BACL</name>
<dbReference type="Gene3D" id="3.30.360.10">
    <property type="entry name" value="Dihydrodipicolinate Reductase, domain 2"/>
    <property type="match status" value="1"/>
</dbReference>
<dbReference type="InterPro" id="IPR036291">
    <property type="entry name" value="NAD(P)-bd_dom_sf"/>
</dbReference>
<accession>A0ABW0RC94</accession>
<keyword evidence="4" id="KW-1185">Reference proteome</keyword>
<dbReference type="RefSeq" id="WP_390309514.1">
    <property type="nucleotide sequence ID" value="NZ_JBHSNQ010000080.1"/>
</dbReference>
<proteinExistence type="predicted"/>
<dbReference type="EMBL" id="JBHSNQ010000080">
    <property type="protein sequence ID" value="MFC5542038.1"/>
    <property type="molecule type" value="Genomic_DNA"/>
</dbReference>
<dbReference type="PANTHER" id="PTHR43377:SF1">
    <property type="entry name" value="BILIVERDIN REDUCTASE A"/>
    <property type="match status" value="1"/>
</dbReference>
<comment type="caution">
    <text evidence="3">The sequence shown here is derived from an EMBL/GenBank/DDBJ whole genome shotgun (WGS) entry which is preliminary data.</text>
</comment>
<dbReference type="SUPFAM" id="SSF55347">
    <property type="entry name" value="Glyceraldehyde-3-phosphate dehydrogenase-like, C-terminal domain"/>
    <property type="match status" value="1"/>
</dbReference>
<sequence>MSGIRVGVAGTGKMGFLHCSKLIQMKNVNFIGVYDKDFQRAAQISKSFHVKAFDSYSELLKNIDAVIIAAPTTFHFSLAAEAVMKNKHVFVEKPMTMTWEEADKIKKLLKNKRLKFQVGHIERFNPAIQRIHEYIQPDQIINIDAKRLAYSDRIKDTDVVLDVMIHDIDIILSLIKSPIKRVSAEGIRLRDSDKFDTVSALLLFENGIVANLMASNISHEKVREFIVYEKEKVIKTNYLMRQQQLIMKELNDHHLTFLVGTENVIANITLPYSDPLLEELRHFVDCIDSDSEPLVGVDEGRAAVEVALKIKQCLIDSK</sequence>
<evidence type="ECO:0000259" key="1">
    <source>
        <dbReference type="Pfam" id="PF01408"/>
    </source>
</evidence>
<dbReference type="Proteomes" id="UP001595978">
    <property type="component" value="Unassembled WGS sequence"/>
</dbReference>
<evidence type="ECO:0000313" key="3">
    <source>
        <dbReference type="EMBL" id="MFC5542038.1"/>
    </source>
</evidence>
<dbReference type="InterPro" id="IPR051450">
    <property type="entry name" value="Gfo/Idh/MocA_Oxidoreductases"/>
</dbReference>
<feature type="domain" description="GFO/IDH/MocA-like oxidoreductase" evidence="2">
    <location>
        <begin position="155"/>
        <end position="228"/>
    </location>
</feature>
<protein>
    <submittedName>
        <fullName evidence="3">Gfo/Idh/MocA family oxidoreductase</fullName>
    </submittedName>
</protein>
<reference evidence="4" key="1">
    <citation type="journal article" date="2019" name="Int. J. Syst. Evol. Microbiol.">
        <title>The Global Catalogue of Microorganisms (GCM) 10K type strain sequencing project: providing services to taxonomists for standard genome sequencing and annotation.</title>
        <authorList>
            <consortium name="The Broad Institute Genomics Platform"/>
            <consortium name="The Broad Institute Genome Sequencing Center for Infectious Disease"/>
            <person name="Wu L."/>
            <person name="Ma J."/>
        </authorList>
    </citation>
    <scope>NUCLEOTIDE SEQUENCE [LARGE SCALE GENOMIC DNA]</scope>
    <source>
        <strain evidence="4">CCUG 56331</strain>
    </source>
</reference>
<organism evidence="3 4">
    <name type="scientific">Ureibacillus suwonensis</name>
    <dbReference type="NCBI Taxonomy" id="313007"/>
    <lineage>
        <taxon>Bacteria</taxon>
        <taxon>Bacillati</taxon>
        <taxon>Bacillota</taxon>
        <taxon>Bacilli</taxon>
        <taxon>Bacillales</taxon>
        <taxon>Caryophanaceae</taxon>
        <taxon>Ureibacillus</taxon>
    </lineage>
</organism>
<dbReference type="Gene3D" id="3.40.50.720">
    <property type="entry name" value="NAD(P)-binding Rossmann-like Domain"/>
    <property type="match status" value="1"/>
</dbReference>
<feature type="domain" description="Gfo/Idh/MocA-like oxidoreductase N-terminal" evidence="1">
    <location>
        <begin position="4"/>
        <end position="120"/>
    </location>
</feature>
<dbReference type="Pfam" id="PF22725">
    <property type="entry name" value="GFO_IDH_MocA_C3"/>
    <property type="match status" value="1"/>
</dbReference>
<dbReference type="InterPro" id="IPR000683">
    <property type="entry name" value="Gfo/Idh/MocA-like_OxRdtase_N"/>
</dbReference>
<dbReference type="Pfam" id="PF01408">
    <property type="entry name" value="GFO_IDH_MocA"/>
    <property type="match status" value="1"/>
</dbReference>
<dbReference type="SUPFAM" id="SSF51735">
    <property type="entry name" value="NAD(P)-binding Rossmann-fold domains"/>
    <property type="match status" value="1"/>
</dbReference>
<dbReference type="PANTHER" id="PTHR43377">
    <property type="entry name" value="BILIVERDIN REDUCTASE A"/>
    <property type="match status" value="1"/>
</dbReference>